<comment type="caution">
    <text evidence="1">The sequence shown here is derived from an EMBL/GenBank/DDBJ whole genome shotgun (WGS) entry which is preliminary data.</text>
</comment>
<reference evidence="1" key="2">
    <citation type="submission" date="2023-05" db="EMBL/GenBank/DDBJ databases">
        <authorList>
            <consortium name="Lawrence Berkeley National Laboratory"/>
            <person name="Steindorff A."/>
            <person name="Hensen N."/>
            <person name="Bonometti L."/>
            <person name="Westerberg I."/>
            <person name="Brannstrom I.O."/>
            <person name="Guillou S."/>
            <person name="Cros-Aarteil S."/>
            <person name="Calhoun S."/>
            <person name="Haridas S."/>
            <person name="Kuo A."/>
            <person name="Mondo S."/>
            <person name="Pangilinan J."/>
            <person name="Riley R."/>
            <person name="Labutti K."/>
            <person name="Andreopoulos B."/>
            <person name="Lipzen A."/>
            <person name="Chen C."/>
            <person name="Yanf M."/>
            <person name="Daum C."/>
            <person name="Ng V."/>
            <person name="Clum A."/>
            <person name="Ohm R."/>
            <person name="Martin F."/>
            <person name="Silar P."/>
            <person name="Natvig D."/>
            <person name="Lalanne C."/>
            <person name="Gautier V."/>
            <person name="Ament-Velasquez S.L."/>
            <person name="Kruys A."/>
            <person name="Hutchinson M.I."/>
            <person name="Powell A.J."/>
            <person name="Barry K."/>
            <person name="Miller A.N."/>
            <person name="Grigoriev I.V."/>
            <person name="Debuchy R."/>
            <person name="Gladieux P."/>
            <person name="Thoren M.H."/>
            <person name="Johannesson H."/>
        </authorList>
    </citation>
    <scope>NUCLEOTIDE SEQUENCE</scope>
    <source>
        <strain evidence="1">CBS 731.68</strain>
    </source>
</reference>
<dbReference type="Proteomes" id="UP001302602">
    <property type="component" value="Unassembled WGS sequence"/>
</dbReference>
<evidence type="ECO:0000313" key="2">
    <source>
        <dbReference type="Proteomes" id="UP001302602"/>
    </source>
</evidence>
<dbReference type="EMBL" id="MU853226">
    <property type="protein sequence ID" value="KAK4125339.1"/>
    <property type="molecule type" value="Genomic_DNA"/>
</dbReference>
<keyword evidence="2" id="KW-1185">Reference proteome</keyword>
<protein>
    <submittedName>
        <fullName evidence="1">Uncharacterized protein</fullName>
    </submittedName>
</protein>
<dbReference type="RefSeq" id="XP_062649110.1">
    <property type="nucleotide sequence ID" value="XM_062792712.1"/>
</dbReference>
<dbReference type="GeneID" id="87829481"/>
<sequence>MAPWWRRKGRGDHGASVELPEHAPTTRSRVLGFLANRKGGLLSGLCIRGSPISSMYVCLRLACALPRTGMAALDLSSLGFRTQTHTLSLFDRDRAKDRRFLVYIDKNGNLREFQAVGLNPLHLAHGVETDWAYVHTEEEVLHKAGQVKDRHCQMGSVFVKIQTTNQSMGFRRKPPTTT</sequence>
<dbReference type="AlphaFoldDB" id="A0AAN6U372"/>
<organism evidence="1 2">
    <name type="scientific">Parathielavia appendiculata</name>
    <dbReference type="NCBI Taxonomy" id="2587402"/>
    <lineage>
        <taxon>Eukaryota</taxon>
        <taxon>Fungi</taxon>
        <taxon>Dikarya</taxon>
        <taxon>Ascomycota</taxon>
        <taxon>Pezizomycotina</taxon>
        <taxon>Sordariomycetes</taxon>
        <taxon>Sordariomycetidae</taxon>
        <taxon>Sordariales</taxon>
        <taxon>Chaetomiaceae</taxon>
        <taxon>Parathielavia</taxon>
    </lineage>
</organism>
<proteinExistence type="predicted"/>
<name>A0AAN6U372_9PEZI</name>
<evidence type="ECO:0000313" key="1">
    <source>
        <dbReference type="EMBL" id="KAK4125339.1"/>
    </source>
</evidence>
<accession>A0AAN6U372</accession>
<gene>
    <name evidence="1" type="ORF">N657DRAFT_644197</name>
</gene>
<reference evidence="1" key="1">
    <citation type="journal article" date="2023" name="Mol. Phylogenet. Evol.">
        <title>Genome-scale phylogeny and comparative genomics of the fungal order Sordariales.</title>
        <authorList>
            <person name="Hensen N."/>
            <person name="Bonometti L."/>
            <person name="Westerberg I."/>
            <person name="Brannstrom I.O."/>
            <person name="Guillou S."/>
            <person name="Cros-Aarteil S."/>
            <person name="Calhoun S."/>
            <person name="Haridas S."/>
            <person name="Kuo A."/>
            <person name="Mondo S."/>
            <person name="Pangilinan J."/>
            <person name="Riley R."/>
            <person name="LaButti K."/>
            <person name="Andreopoulos B."/>
            <person name="Lipzen A."/>
            <person name="Chen C."/>
            <person name="Yan M."/>
            <person name="Daum C."/>
            <person name="Ng V."/>
            <person name="Clum A."/>
            <person name="Steindorff A."/>
            <person name="Ohm R.A."/>
            <person name="Martin F."/>
            <person name="Silar P."/>
            <person name="Natvig D.O."/>
            <person name="Lalanne C."/>
            <person name="Gautier V."/>
            <person name="Ament-Velasquez S.L."/>
            <person name="Kruys A."/>
            <person name="Hutchinson M.I."/>
            <person name="Powell A.J."/>
            <person name="Barry K."/>
            <person name="Miller A.N."/>
            <person name="Grigoriev I.V."/>
            <person name="Debuchy R."/>
            <person name="Gladieux P."/>
            <person name="Hiltunen Thoren M."/>
            <person name="Johannesson H."/>
        </authorList>
    </citation>
    <scope>NUCLEOTIDE SEQUENCE</scope>
    <source>
        <strain evidence="1">CBS 731.68</strain>
    </source>
</reference>